<dbReference type="AlphaFoldDB" id="A0A371DIZ2"/>
<dbReference type="OrthoDB" id="2773799at2759"/>
<name>A0A371DIZ2_9APHY</name>
<keyword evidence="2" id="KW-1185">Reference proteome</keyword>
<sequence>MAAHKIWFIDELIRSILAHLPKNGCERTLAACARVSRSLSEPALDALWYRMSGLLPLVRLLPNSFAESKEESADRAIFALRGTIDGTEWSRLMTYARRVRKFVHCYAEGPEERLGKHTFNTLVHHAALHGTTLFPRLEELSWLQFSHVAQCLPFLSPPLRRITLYVQATNPARTDVTAAINAGDVPADYATLLHALDVLSPCIEELSLEGIELPDSLAPSIVFNHIRTLHLGSLSTSTSTILSLCTRMPRLASLSLVLRNPHRSRRPPFNGLRGSDGSHSAIPQLPSLEVLRVAGAPSDVEDILDAVDSPSFHSITVSVTVPEYDTDGWTRCSSVLSARFAQSLRTVHAECKRSAAVVPSHARSFEGYVRPLLPLRRIVDCTITIEDPVGIAMADADLKDMATSWLHLSRLEVRLQAAGVPAITLPSIFSLADFARLCPELQTLHLPLRQDVRHLEPSAYPGSVPVPLRPVAHSPLRNLWMVGVRFSRQESTRVAEFLRGYFPDVDLRPMVSAGILTLE</sequence>
<reference evidence="1 2" key="1">
    <citation type="journal article" date="2018" name="Biotechnol. Biofuels">
        <title>Integrative visual omics of the white-rot fungus Polyporus brumalis exposes the biotechnological potential of its oxidative enzymes for delignifying raw plant biomass.</title>
        <authorList>
            <person name="Miyauchi S."/>
            <person name="Rancon A."/>
            <person name="Drula E."/>
            <person name="Hage H."/>
            <person name="Chaduli D."/>
            <person name="Favel A."/>
            <person name="Grisel S."/>
            <person name="Henrissat B."/>
            <person name="Herpoel-Gimbert I."/>
            <person name="Ruiz-Duenas F.J."/>
            <person name="Chevret D."/>
            <person name="Hainaut M."/>
            <person name="Lin J."/>
            <person name="Wang M."/>
            <person name="Pangilinan J."/>
            <person name="Lipzen A."/>
            <person name="Lesage-Meessen L."/>
            <person name="Navarro D."/>
            <person name="Riley R."/>
            <person name="Grigoriev I.V."/>
            <person name="Zhou S."/>
            <person name="Raouche S."/>
            <person name="Rosso M.N."/>
        </authorList>
    </citation>
    <scope>NUCLEOTIDE SEQUENCE [LARGE SCALE GENOMIC DNA]</scope>
    <source>
        <strain evidence="1 2">BRFM 1820</strain>
    </source>
</reference>
<organism evidence="1 2">
    <name type="scientific">Lentinus brumalis</name>
    <dbReference type="NCBI Taxonomy" id="2498619"/>
    <lineage>
        <taxon>Eukaryota</taxon>
        <taxon>Fungi</taxon>
        <taxon>Dikarya</taxon>
        <taxon>Basidiomycota</taxon>
        <taxon>Agaricomycotina</taxon>
        <taxon>Agaricomycetes</taxon>
        <taxon>Polyporales</taxon>
        <taxon>Polyporaceae</taxon>
        <taxon>Lentinus</taxon>
    </lineage>
</organism>
<evidence type="ECO:0008006" key="3">
    <source>
        <dbReference type="Google" id="ProtNLM"/>
    </source>
</evidence>
<evidence type="ECO:0000313" key="1">
    <source>
        <dbReference type="EMBL" id="RDX52499.1"/>
    </source>
</evidence>
<protein>
    <recommendedName>
        <fullName evidence="3">F-box domain-containing protein</fullName>
    </recommendedName>
</protein>
<proteinExistence type="predicted"/>
<dbReference type="Proteomes" id="UP000256964">
    <property type="component" value="Unassembled WGS sequence"/>
</dbReference>
<dbReference type="EMBL" id="KZ857390">
    <property type="protein sequence ID" value="RDX52499.1"/>
    <property type="molecule type" value="Genomic_DNA"/>
</dbReference>
<gene>
    <name evidence="1" type="ORF">OH76DRAFT_1480612</name>
</gene>
<accession>A0A371DIZ2</accession>
<dbReference type="InterPro" id="IPR032675">
    <property type="entry name" value="LRR_dom_sf"/>
</dbReference>
<dbReference type="STRING" id="139420.A0A371DIZ2"/>
<evidence type="ECO:0000313" key="2">
    <source>
        <dbReference type="Proteomes" id="UP000256964"/>
    </source>
</evidence>
<dbReference type="Gene3D" id="3.80.10.10">
    <property type="entry name" value="Ribonuclease Inhibitor"/>
    <property type="match status" value="1"/>
</dbReference>
<dbReference type="SUPFAM" id="SSF52047">
    <property type="entry name" value="RNI-like"/>
    <property type="match status" value="1"/>
</dbReference>